<dbReference type="GO" id="GO:0005786">
    <property type="term" value="C:signal recognition particle, endoplasmic reticulum targeting"/>
    <property type="evidence" value="ECO:0007669"/>
    <property type="project" value="TreeGrafter"/>
</dbReference>
<dbReference type="GO" id="GO:0005829">
    <property type="term" value="C:cytosol"/>
    <property type="evidence" value="ECO:0007669"/>
    <property type="project" value="TreeGrafter"/>
</dbReference>
<dbReference type="GO" id="GO:0005525">
    <property type="term" value="F:GTP binding"/>
    <property type="evidence" value="ECO:0007669"/>
    <property type="project" value="InterPro"/>
</dbReference>
<feature type="domain" description="Signal recognition particle SRP54 subunit M-domain" evidence="1">
    <location>
        <begin position="7"/>
        <end position="107"/>
    </location>
</feature>
<evidence type="ECO:0000313" key="4">
    <source>
        <dbReference type="Proteomes" id="UP000663864"/>
    </source>
</evidence>
<sequence>MSSYLGQLTLRTMYEQLQNMMKMDPFGQIMSMIPGFGTEFLSAVDERQAQARLKKTMCIMDKLDYFDGAKLFKRESGRTKRVACGAGVSIRDVDDLLTQYSTFSKVMKPMGSLHGLLESGNEKRNIRSTEMQKLTSHMSKVIAPRVLNRIGGASSLSSIMQQVQGRGGTHRLSNADK</sequence>
<dbReference type="Proteomes" id="UP000663864">
    <property type="component" value="Unassembled WGS sequence"/>
</dbReference>
<dbReference type="PANTHER" id="PTHR11564:SF5">
    <property type="entry name" value="SIGNAL RECOGNITION PARTICLE SUBUNIT SRP54"/>
    <property type="match status" value="1"/>
</dbReference>
<dbReference type="Proteomes" id="UP000663836">
    <property type="component" value="Unassembled WGS sequence"/>
</dbReference>
<dbReference type="AlphaFoldDB" id="A0A815EHC8"/>
<dbReference type="Gene3D" id="1.10.260.30">
    <property type="entry name" value="Signal recognition particle, SRP54 subunit, M-domain"/>
    <property type="match status" value="1"/>
</dbReference>
<proteinExistence type="predicted"/>
<dbReference type="GO" id="GO:0006616">
    <property type="term" value="P:SRP-dependent cotranslational protein targeting to membrane, translocation"/>
    <property type="evidence" value="ECO:0007669"/>
    <property type="project" value="TreeGrafter"/>
</dbReference>
<comment type="caution">
    <text evidence="2">The sequence shown here is derived from an EMBL/GenBank/DDBJ whole genome shotgun (WGS) entry which is preliminary data.</text>
</comment>
<reference evidence="2" key="1">
    <citation type="submission" date="2021-02" db="EMBL/GenBank/DDBJ databases">
        <authorList>
            <person name="Nowell W R."/>
        </authorList>
    </citation>
    <scope>NUCLEOTIDE SEQUENCE</scope>
</reference>
<gene>
    <name evidence="3" type="ORF">JBS370_LOCUS29292</name>
    <name evidence="2" type="ORF">ZHD862_LOCUS28534</name>
</gene>
<dbReference type="GO" id="GO:0003924">
    <property type="term" value="F:GTPase activity"/>
    <property type="evidence" value="ECO:0007669"/>
    <property type="project" value="InterPro"/>
</dbReference>
<evidence type="ECO:0000259" key="1">
    <source>
        <dbReference type="Pfam" id="PF02978"/>
    </source>
</evidence>
<dbReference type="EMBL" id="CAJOBD010006237">
    <property type="protein sequence ID" value="CAF4055629.1"/>
    <property type="molecule type" value="Genomic_DNA"/>
</dbReference>
<dbReference type="GO" id="GO:0030942">
    <property type="term" value="F:endoplasmic reticulum signal peptide binding"/>
    <property type="evidence" value="ECO:0007669"/>
    <property type="project" value="TreeGrafter"/>
</dbReference>
<evidence type="ECO:0000313" key="2">
    <source>
        <dbReference type="EMBL" id="CAF1311889.1"/>
    </source>
</evidence>
<dbReference type="SUPFAM" id="SSF47446">
    <property type="entry name" value="Signal peptide-binding domain"/>
    <property type="match status" value="1"/>
</dbReference>
<name>A0A815EHC8_9BILA</name>
<dbReference type="GO" id="GO:0008312">
    <property type="term" value="F:7S RNA binding"/>
    <property type="evidence" value="ECO:0007669"/>
    <property type="project" value="InterPro"/>
</dbReference>
<evidence type="ECO:0000313" key="3">
    <source>
        <dbReference type="EMBL" id="CAF4055629.1"/>
    </source>
</evidence>
<organism evidence="2 4">
    <name type="scientific">Rotaria sordida</name>
    <dbReference type="NCBI Taxonomy" id="392033"/>
    <lineage>
        <taxon>Eukaryota</taxon>
        <taxon>Metazoa</taxon>
        <taxon>Spiralia</taxon>
        <taxon>Gnathifera</taxon>
        <taxon>Rotifera</taxon>
        <taxon>Eurotatoria</taxon>
        <taxon>Bdelloidea</taxon>
        <taxon>Philodinida</taxon>
        <taxon>Philodinidae</taxon>
        <taxon>Rotaria</taxon>
    </lineage>
</organism>
<dbReference type="EMBL" id="CAJNOT010002389">
    <property type="protein sequence ID" value="CAF1311889.1"/>
    <property type="molecule type" value="Genomic_DNA"/>
</dbReference>
<dbReference type="PANTHER" id="PTHR11564">
    <property type="entry name" value="SIGNAL RECOGNITION PARTICLE 54K PROTEIN SRP54"/>
    <property type="match status" value="1"/>
</dbReference>
<protein>
    <recommendedName>
        <fullName evidence="1">Signal recognition particle SRP54 subunit M-domain domain-containing protein</fullName>
    </recommendedName>
</protein>
<dbReference type="InterPro" id="IPR022941">
    <property type="entry name" value="SRP54"/>
</dbReference>
<dbReference type="InterPro" id="IPR004125">
    <property type="entry name" value="Signal_recog_particle_SRP54_M"/>
</dbReference>
<accession>A0A815EHC8</accession>
<dbReference type="InterPro" id="IPR036891">
    <property type="entry name" value="Signal_recog_part_SRP54_M_sf"/>
</dbReference>
<dbReference type="Pfam" id="PF02978">
    <property type="entry name" value="SRP_SPB"/>
    <property type="match status" value="1"/>
</dbReference>